<evidence type="ECO:0000313" key="1">
    <source>
        <dbReference type="EMBL" id="ACA42337.1"/>
    </source>
</evidence>
<geneLocation type="plasmid" evidence="1 2">
    <name>pBsph</name>
</geneLocation>
<accession>B1I0H8</accession>
<protein>
    <submittedName>
        <fullName evidence="1">Uncharacterized protein</fullName>
    </submittedName>
</protein>
<organism evidence="1 2">
    <name type="scientific">Lysinibacillus sphaericus (strain C3-41)</name>
    <dbReference type="NCBI Taxonomy" id="444177"/>
    <lineage>
        <taxon>Bacteria</taxon>
        <taxon>Bacillati</taxon>
        <taxon>Bacillota</taxon>
        <taxon>Bacilli</taxon>
        <taxon>Bacillales</taxon>
        <taxon>Bacillaceae</taxon>
        <taxon>Lysinibacillus</taxon>
    </lineage>
</organism>
<dbReference type="AlphaFoldDB" id="B1I0H8"/>
<gene>
    <name evidence="1" type="ordered locus">Bsph_p107</name>
</gene>
<dbReference type="RefSeq" id="WP_012291744.1">
    <property type="nucleotide sequence ID" value="NC_010381.1"/>
</dbReference>
<evidence type="ECO:0000313" key="2">
    <source>
        <dbReference type="Proteomes" id="UP000002164"/>
    </source>
</evidence>
<sequence>MMLNLFIKRKKEIVTTITISSKKSPVKIGDNQKSCLISVKIGNEEFFYFTDVNIHYKIKDFPLYAVEYLKNFGKGFWCKVEKQIIKKDTFIKINNHYFNVNDLNIKLN</sequence>
<dbReference type="Proteomes" id="UP000002164">
    <property type="component" value="Plasmid pBsph"/>
</dbReference>
<reference evidence="1 2" key="1">
    <citation type="journal article" date="2008" name="J. Bacteriol.">
        <title>Complete genome sequence of the mosquitocidal bacterium Bacillus sphaericus C3-41 and comparison with those of closely related Bacillus species.</title>
        <authorList>
            <person name="Hu X."/>
            <person name="Fan W."/>
            <person name="Han B."/>
            <person name="Liu H."/>
            <person name="Zheng D."/>
            <person name="Li Q."/>
            <person name="Dong W."/>
            <person name="Yan J."/>
            <person name="Gao M."/>
            <person name="Berry C."/>
            <person name="Yuan Z."/>
        </authorList>
    </citation>
    <scope>NUCLEOTIDE SEQUENCE [LARGE SCALE GENOMIC DNA]</scope>
    <source>
        <strain evidence="1 2">C3-41</strain>
        <plasmid evidence="1 2">pBsph</plasmid>
    </source>
</reference>
<keyword evidence="1" id="KW-0614">Plasmid</keyword>
<dbReference type="EMBL" id="CP000818">
    <property type="protein sequence ID" value="ACA42337.1"/>
    <property type="molecule type" value="Genomic_DNA"/>
</dbReference>
<proteinExistence type="predicted"/>
<dbReference type="KEGG" id="lsp:Bsph_p107"/>
<dbReference type="EnsemblBacteria" id="ACA42337">
    <property type="protein sequence ID" value="ACA42337"/>
    <property type="gene ID" value="Bsph_p107"/>
</dbReference>
<dbReference type="HOGENOM" id="CLU_2193731_0_0_9"/>
<name>B1I0H8_LYSSC</name>